<dbReference type="Proteomes" id="UP000094094">
    <property type="component" value="Chromosome"/>
</dbReference>
<dbReference type="OrthoDB" id="9134227at2"/>
<protein>
    <recommendedName>
        <fullName evidence="1">MrfA-like Zn-binding domain-containing protein</fullName>
    </recommendedName>
</protein>
<name>A0A1D7VHJ0_9ACTN</name>
<dbReference type="InterPro" id="IPR018973">
    <property type="entry name" value="MZB"/>
</dbReference>
<evidence type="ECO:0000313" key="3">
    <source>
        <dbReference type="Proteomes" id="UP000094094"/>
    </source>
</evidence>
<dbReference type="RefSeq" id="WP_069568087.1">
    <property type="nucleotide sequence ID" value="NZ_CP017157.1"/>
</dbReference>
<evidence type="ECO:0000313" key="2">
    <source>
        <dbReference type="EMBL" id="AOP46232.1"/>
    </source>
</evidence>
<dbReference type="AlphaFoldDB" id="A0A1D7VHJ0"/>
<dbReference type="Pfam" id="PF09369">
    <property type="entry name" value="MZB"/>
    <property type="match status" value="1"/>
</dbReference>
<dbReference type="NCBIfam" id="NF038324">
    <property type="entry name" value="DrmB_fam"/>
    <property type="match status" value="1"/>
</dbReference>
<dbReference type="KEGG" id="slc:SL103_08280"/>
<dbReference type="EMBL" id="CP017157">
    <property type="protein sequence ID" value="AOP46232.1"/>
    <property type="molecule type" value="Genomic_DNA"/>
</dbReference>
<keyword evidence="3" id="KW-1185">Reference proteome</keyword>
<accession>A0A1D7VHJ0</accession>
<feature type="domain" description="MrfA-like Zn-binding" evidence="1">
    <location>
        <begin position="487"/>
        <end position="584"/>
    </location>
</feature>
<gene>
    <name evidence="2" type="ORF">SL103_08280</name>
</gene>
<sequence>MTLPPPRKRGTVRPGALITPLRKLGEIRRAQAITTYGVGSVIAVDNESFVIAGLDTWDISRTRTLWEPRLTRVTGVHEFKLPPAVDPEDARDGVRAARFPQLYSCPECRELQYYSKFNPPKGKAVCGACERDLVPSRFVMACVNGHLDDFPYWKWVHRSSSYGPGEDGSAGRCGGKLRLRAEGSTASLRGVVIGCTCGAKEVSMEGAFRSQALRDLGIRCTGRRPWLKDAPAQQCGEPPRTLQRGSSTVWYPVVQSALSIPPWSDGVLKALGSHWSNIQDGTEADIRTYLRMVKFEEKNPGLTVDDAVAAVLRVRRAEAELPADQHPTLSARDLLYQEEYRTLQRECPERGRDDLQDFVCEPPSGDRTPDGIGQVMLVKRVREIRALHSFTRVEEPAVGDTASSSRRAALALRKPDWLPAIEVSGEGVFVRLDPERLAFWEQRPQSQERAERVRRNHEALLRERYANSDRPVPPSPVSPRYLAVHTLAHLLINEWSLDGGYPAASLRERLYIGDDMAGFLIYTATSDSAGSLGGIVAQGEPERLPSSLESALLRASWCSNDPLCSEAAASGAGSINLAACHACVLLPETSCETNNAFLDRVALVGTPDGVVPGLLT</sequence>
<organism evidence="2 3">
    <name type="scientific">Streptomyces lydicus</name>
    <dbReference type="NCBI Taxonomy" id="47763"/>
    <lineage>
        <taxon>Bacteria</taxon>
        <taxon>Bacillati</taxon>
        <taxon>Actinomycetota</taxon>
        <taxon>Actinomycetes</taxon>
        <taxon>Kitasatosporales</taxon>
        <taxon>Streptomycetaceae</taxon>
        <taxon>Streptomyces</taxon>
    </lineage>
</organism>
<reference evidence="2 3" key="1">
    <citation type="submission" date="2016-09" db="EMBL/GenBank/DDBJ databases">
        <title>Complete genome sequencing of Streptomyces lydicus 103 and metabolic pathways analysis of antibiotic biosynthesis.</title>
        <authorList>
            <person name="Jia N."/>
            <person name="Ding M.-Z."/>
            <person name="Gao F."/>
            <person name="Yuan Y.-J."/>
        </authorList>
    </citation>
    <scope>NUCLEOTIDE SEQUENCE [LARGE SCALE GENOMIC DNA]</scope>
    <source>
        <strain evidence="2 3">103</strain>
    </source>
</reference>
<dbReference type="InterPro" id="IPR047721">
    <property type="entry name" value="DrmB"/>
</dbReference>
<evidence type="ECO:0000259" key="1">
    <source>
        <dbReference type="Pfam" id="PF09369"/>
    </source>
</evidence>
<proteinExistence type="predicted"/>